<feature type="region of interest" description="Disordered" evidence="1">
    <location>
        <begin position="32"/>
        <end position="51"/>
    </location>
</feature>
<evidence type="ECO:0000256" key="1">
    <source>
        <dbReference type="SAM" id="MobiDB-lite"/>
    </source>
</evidence>
<reference evidence="2" key="1">
    <citation type="submission" date="2014-09" db="EMBL/GenBank/DDBJ databases">
        <authorList>
            <person name="Magalhaes I.L.F."/>
            <person name="Oliveira U."/>
            <person name="Santos F.R."/>
            <person name="Vidigal T.H.D.A."/>
            <person name="Brescovit A.D."/>
            <person name="Santos A.J."/>
        </authorList>
    </citation>
    <scope>NUCLEOTIDE SEQUENCE</scope>
    <source>
        <tissue evidence="2">Shoot tissue taken approximately 20 cm above the soil surface</tissue>
    </source>
</reference>
<sequence>MPPRWLRLRPPRRWLGGGCGCTGAGRRVVRGEGGVLRRGRPQAPREVRRRR</sequence>
<evidence type="ECO:0000313" key="2">
    <source>
        <dbReference type="EMBL" id="JAD69251.1"/>
    </source>
</evidence>
<reference evidence="2" key="2">
    <citation type="journal article" date="2015" name="Data Brief">
        <title>Shoot transcriptome of the giant reed, Arundo donax.</title>
        <authorList>
            <person name="Barrero R.A."/>
            <person name="Guerrero F.D."/>
            <person name="Moolhuijzen P."/>
            <person name="Goolsby J.A."/>
            <person name="Tidwell J."/>
            <person name="Bellgard S.E."/>
            <person name="Bellgard M.I."/>
        </authorList>
    </citation>
    <scope>NUCLEOTIDE SEQUENCE</scope>
    <source>
        <tissue evidence="2">Shoot tissue taken approximately 20 cm above the soil surface</tissue>
    </source>
</reference>
<dbReference type="EMBL" id="GBRH01228644">
    <property type="protein sequence ID" value="JAD69251.1"/>
    <property type="molecule type" value="Transcribed_RNA"/>
</dbReference>
<proteinExistence type="predicted"/>
<name>A0A0A9C101_ARUDO</name>
<dbReference type="AlphaFoldDB" id="A0A0A9C101"/>
<organism evidence="2">
    <name type="scientific">Arundo donax</name>
    <name type="common">Giant reed</name>
    <name type="synonym">Donax arundinaceus</name>
    <dbReference type="NCBI Taxonomy" id="35708"/>
    <lineage>
        <taxon>Eukaryota</taxon>
        <taxon>Viridiplantae</taxon>
        <taxon>Streptophyta</taxon>
        <taxon>Embryophyta</taxon>
        <taxon>Tracheophyta</taxon>
        <taxon>Spermatophyta</taxon>
        <taxon>Magnoliopsida</taxon>
        <taxon>Liliopsida</taxon>
        <taxon>Poales</taxon>
        <taxon>Poaceae</taxon>
        <taxon>PACMAD clade</taxon>
        <taxon>Arundinoideae</taxon>
        <taxon>Arundineae</taxon>
        <taxon>Arundo</taxon>
    </lineage>
</organism>
<accession>A0A0A9C101</accession>
<protein>
    <submittedName>
        <fullName evidence="2">Uncharacterized protein</fullName>
    </submittedName>
</protein>